<protein>
    <submittedName>
        <fullName evidence="1">Uncharacterized protein</fullName>
    </submittedName>
</protein>
<evidence type="ECO:0000313" key="1">
    <source>
        <dbReference type="EMBL" id="GGN79272.1"/>
    </source>
</evidence>
<reference evidence="1 2" key="1">
    <citation type="journal article" date="2014" name="Int. J. Syst. Evol. Microbiol.">
        <title>Complete genome sequence of Corynebacterium casei LMG S-19264T (=DSM 44701T), isolated from a smear-ripened cheese.</title>
        <authorList>
            <consortium name="US DOE Joint Genome Institute (JGI-PGF)"/>
            <person name="Walter F."/>
            <person name="Albersmeier A."/>
            <person name="Kalinowski J."/>
            <person name="Ruckert C."/>
        </authorList>
    </citation>
    <scope>NUCLEOTIDE SEQUENCE [LARGE SCALE GENOMIC DNA]</scope>
    <source>
        <strain evidence="1 2">CGMCC 4.7111</strain>
    </source>
</reference>
<keyword evidence="2" id="KW-1185">Reference proteome</keyword>
<dbReference type="Proteomes" id="UP000600365">
    <property type="component" value="Unassembled WGS sequence"/>
</dbReference>
<accession>A0A917Y8Y8</accession>
<proteinExistence type="predicted"/>
<comment type="caution">
    <text evidence="1">The sequence shown here is derived from an EMBL/GenBank/DDBJ whole genome shotgun (WGS) entry which is preliminary data.</text>
</comment>
<organism evidence="1 2">
    <name type="scientific">Streptomyces albiflavescens</name>
    <dbReference type="NCBI Taxonomy" id="1623582"/>
    <lineage>
        <taxon>Bacteria</taxon>
        <taxon>Bacillati</taxon>
        <taxon>Actinomycetota</taxon>
        <taxon>Actinomycetes</taxon>
        <taxon>Kitasatosporales</taxon>
        <taxon>Streptomycetaceae</taxon>
        <taxon>Streptomyces</taxon>
    </lineage>
</organism>
<dbReference type="AlphaFoldDB" id="A0A917Y8Y8"/>
<dbReference type="EMBL" id="BMMM01000013">
    <property type="protein sequence ID" value="GGN79272.1"/>
    <property type="molecule type" value="Genomic_DNA"/>
</dbReference>
<sequence length="122" mass="12968">MTELDPAPGSGQPAGCDRRVDRAAAYRRGMSEIVVVYEVDRSTATRTSPGVAHGEERPVLRVHAAPPAPGALTATGPRTLCGKDTFAMETSSWKPSEHPGAPWYPAEYASVVCPDCDAVMEI</sequence>
<evidence type="ECO:0000313" key="2">
    <source>
        <dbReference type="Proteomes" id="UP000600365"/>
    </source>
</evidence>
<name>A0A917Y8Y8_9ACTN</name>
<gene>
    <name evidence="1" type="ORF">GCM10011579_063510</name>
</gene>